<accession>A0A378WWZ5</accession>
<keyword evidence="1" id="KW-0472">Membrane</keyword>
<feature type="transmembrane region" description="Helical" evidence="1">
    <location>
        <begin position="30"/>
        <end position="63"/>
    </location>
</feature>
<keyword evidence="1" id="KW-1133">Transmembrane helix</keyword>
<dbReference type="EMBL" id="UGRU01000001">
    <property type="protein sequence ID" value="SUA44981.1"/>
    <property type="molecule type" value="Genomic_DNA"/>
</dbReference>
<evidence type="ECO:0000313" key="3">
    <source>
        <dbReference type="Proteomes" id="UP000255082"/>
    </source>
</evidence>
<organism evidence="2 3">
    <name type="scientific">Nocardia africana</name>
    <dbReference type="NCBI Taxonomy" id="134964"/>
    <lineage>
        <taxon>Bacteria</taxon>
        <taxon>Bacillati</taxon>
        <taxon>Actinomycetota</taxon>
        <taxon>Actinomycetes</taxon>
        <taxon>Mycobacteriales</taxon>
        <taxon>Nocardiaceae</taxon>
        <taxon>Nocardia</taxon>
    </lineage>
</organism>
<evidence type="ECO:0000313" key="2">
    <source>
        <dbReference type="EMBL" id="SUA44981.1"/>
    </source>
</evidence>
<name>A0A378WWZ5_9NOCA</name>
<feature type="transmembrane region" description="Helical" evidence="1">
    <location>
        <begin position="93"/>
        <end position="114"/>
    </location>
</feature>
<reference evidence="2 3" key="1">
    <citation type="submission" date="2018-06" db="EMBL/GenBank/DDBJ databases">
        <authorList>
            <consortium name="Pathogen Informatics"/>
            <person name="Doyle S."/>
        </authorList>
    </citation>
    <scope>NUCLEOTIDE SEQUENCE [LARGE SCALE GENOMIC DNA]</scope>
    <source>
        <strain evidence="2 3">NCTC13184</strain>
    </source>
</reference>
<feature type="transmembrane region" description="Helical" evidence="1">
    <location>
        <begin position="120"/>
        <end position="142"/>
    </location>
</feature>
<dbReference type="Proteomes" id="UP000255082">
    <property type="component" value="Unassembled WGS sequence"/>
</dbReference>
<keyword evidence="1" id="KW-0812">Transmembrane</keyword>
<protein>
    <submittedName>
        <fullName evidence="2">Uncharacterized protein</fullName>
    </submittedName>
</protein>
<gene>
    <name evidence="2" type="ORF">NCTC13184_03503</name>
</gene>
<sequence>MIMAVVAQTDGRPAEYRWGEHWPRSSGGGYVLLGTCVLVLAAVPGPPLLLHVAVGINGLMFLASSRTPRRPAVRIVDGVAVLGWRPYSHAPTLLFLVVSLYGAALAGGAIAGLVPAGFLGVGLVALCFGITVVGLCLSLCLNRMTFGPDTLRVVCPVQGYDREFAWCEVTGAAFGAGPGRAAVPVVSVTCPATAVVERSSARLLSNEVRPTGDQWPLPAGGRSSPMRYWPRSNS</sequence>
<evidence type="ECO:0000256" key="1">
    <source>
        <dbReference type="SAM" id="Phobius"/>
    </source>
</evidence>
<dbReference type="AlphaFoldDB" id="A0A378WWZ5"/>
<proteinExistence type="predicted"/>